<reference evidence="1" key="2">
    <citation type="journal article" date="2015" name="Data Brief">
        <title>Shoot transcriptome of the giant reed, Arundo donax.</title>
        <authorList>
            <person name="Barrero R.A."/>
            <person name="Guerrero F.D."/>
            <person name="Moolhuijzen P."/>
            <person name="Goolsby J.A."/>
            <person name="Tidwell J."/>
            <person name="Bellgard S.E."/>
            <person name="Bellgard M.I."/>
        </authorList>
    </citation>
    <scope>NUCLEOTIDE SEQUENCE</scope>
    <source>
        <tissue evidence="1">Shoot tissue taken approximately 20 cm above the soil surface</tissue>
    </source>
</reference>
<name>A0A0A9ESU3_ARUDO</name>
<organism evidence="1">
    <name type="scientific">Arundo donax</name>
    <name type="common">Giant reed</name>
    <name type="synonym">Donax arundinaceus</name>
    <dbReference type="NCBI Taxonomy" id="35708"/>
    <lineage>
        <taxon>Eukaryota</taxon>
        <taxon>Viridiplantae</taxon>
        <taxon>Streptophyta</taxon>
        <taxon>Embryophyta</taxon>
        <taxon>Tracheophyta</taxon>
        <taxon>Spermatophyta</taxon>
        <taxon>Magnoliopsida</taxon>
        <taxon>Liliopsida</taxon>
        <taxon>Poales</taxon>
        <taxon>Poaceae</taxon>
        <taxon>PACMAD clade</taxon>
        <taxon>Arundinoideae</taxon>
        <taxon>Arundineae</taxon>
        <taxon>Arundo</taxon>
    </lineage>
</organism>
<accession>A0A0A9ESU3</accession>
<evidence type="ECO:0000313" key="1">
    <source>
        <dbReference type="EMBL" id="JAE03132.1"/>
    </source>
</evidence>
<proteinExistence type="predicted"/>
<dbReference type="AlphaFoldDB" id="A0A0A9ESU3"/>
<reference evidence="1" key="1">
    <citation type="submission" date="2014-09" db="EMBL/GenBank/DDBJ databases">
        <authorList>
            <person name="Magalhaes I.L.F."/>
            <person name="Oliveira U."/>
            <person name="Santos F.R."/>
            <person name="Vidigal T.H.D.A."/>
            <person name="Brescovit A.D."/>
            <person name="Santos A.J."/>
        </authorList>
    </citation>
    <scope>NUCLEOTIDE SEQUENCE</scope>
    <source>
        <tissue evidence="1">Shoot tissue taken approximately 20 cm above the soil surface</tissue>
    </source>
</reference>
<dbReference type="EMBL" id="GBRH01194764">
    <property type="protein sequence ID" value="JAE03132.1"/>
    <property type="molecule type" value="Transcribed_RNA"/>
</dbReference>
<sequence length="68" mass="7754">MLLKKFINERYFRGNFKHKDLIASTTTILNSSAMSDIKLVICFIKRSTLDSLPVFSSVVIARVAMLLF</sequence>
<protein>
    <submittedName>
        <fullName evidence="1">Uncharacterized protein</fullName>
    </submittedName>
</protein>